<dbReference type="GO" id="GO:0020037">
    <property type="term" value="F:heme binding"/>
    <property type="evidence" value="ECO:0007669"/>
    <property type="project" value="InterPro"/>
</dbReference>
<keyword evidence="2" id="KW-1185">Reference proteome</keyword>
<dbReference type="PANTHER" id="PTHR36195:SF4">
    <property type="entry name" value="DOMAIN PROTEIN, PUTATIVE (AFU_ORTHOLOGUE AFUA_5G01990)-RELATED"/>
    <property type="match status" value="1"/>
</dbReference>
<comment type="caution">
    <text evidence="1">The sequence shown here is derived from an EMBL/GenBank/DDBJ whole genome shotgun (WGS) entry which is preliminary data.</text>
</comment>
<evidence type="ECO:0000313" key="1">
    <source>
        <dbReference type="EMBL" id="MBB4155211.1"/>
    </source>
</evidence>
<sequence>MTLANPVRYTPDVEEIAADEQRTVQQLNESFDTILETTAEDYGHAVRSVHAKAHGLLRGRLTIDEGLAPELAQGLFATPGEHPVLMRMSTNAGDILDDAISLPRGLAIKVLDVDGERLPGAEGRTQDFIMVNGKVFQAKTAEAFAKNLKLLAATTDKAEGAKKVLSTVLRGVSSALGAVGIESATINTLGGAPHSEPLGETYYSATPFRYGDFIAKFSLVPYAGEQLRLEGKTIDPAGRPNAIRETVQQEMMSIDAAWELRVQLCRDLEAMPIEDATVEWDEEFSPFQRVGMIHADHQDSWSDKNVTLIDEKTRFSVWTGLAAHRPLGSINRARKDTYRHSADFRQARNRCPIHEPTGDATGG</sequence>
<name>A0A840FEF1_9SPHN</name>
<dbReference type="Gene3D" id="2.40.180.10">
    <property type="entry name" value="Catalase core domain"/>
    <property type="match status" value="1"/>
</dbReference>
<gene>
    <name evidence="1" type="ORF">GGQ80_003129</name>
</gene>
<proteinExistence type="predicted"/>
<reference evidence="1 2" key="1">
    <citation type="submission" date="2020-08" db="EMBL/GenBank/DDBJ databases">
        <title>Genomic Encyclopedia of Type Strains, Phase IV (KMG-IV): sequencing the most valuable type-strain genomes for metagenomic binning, comparative biology and taxonomic classification.</title>
        <authorList>
            <person name="Goeker M."/>
        </authorList>
    </citation>
    <scope>NUCLEOTIDE SEQUENCE [LARGE SCALE GENOMIC DNA]</scope>
    <source>
        <strain evidence="1 2">YC6723</strain>
    </source>
</reference>
<protein>
    <submittedName>
        <fullName evidence="1">Catalase</fullName>
    </submittedName>
</protein>
<accession>A0A840FEF1</accession>
<dbReference type="AlphaFoldDB" id="A0A840FEF1"/>
<dbReference type="RefSeq" id="WP_183986499.1">
    <property type="nucleotide sequence ID" value="NZ_JACIEV010000010.1"/>
</dbReference>
<dbReference type="CDD" id="cd08152">
    <property type="entry name" value="y4iL_like"/>
    <property type="match status" value="1"/>
</dbReference>
<dbReference type="Proteomes" id="UP000529795">
    <property type="component" value="Unassembled WGS sequence"/>
</dbReference>
<dbReference type="PANTHER" id="PTHR36195">
    <property type="entry name" value="DOMAIN PROTEIN, PUTATIVE (AFU_ORTHOLOGUE AFUA_5G01990)-RELATED-RELATED"/>
    <property type="match status" value="1"/>
</dbReference>
<evidence type="ECO:0000313" key="2">
    <source>
        <dbReference type="Proteomes" id="UP000529795"/>
    </source>
</evidence>
<dbReference type="EMBL" id="JACIEV010000010">
    <property type="protein sequence ID" value="MBB4155211.1"/>
    <property type="molecule type" value="Genomic_DNA"/>
</dbReference>
<dbReference type="SUPFAM" id="SSF56634">
    <property type="entry name" value="Heme-dependent catalase-like"/>
    <property type="match status" value="1"/>
</dbReference>
<organism evidence="1 2">
    <name type="scientific">Sphingomonas jinjuensis</name>
    <dbReference type="NCBI Taxonomy" id="535907"/>
    <lineage>
        <taxon>Bacteria</taxon>
        <taxon>Pseudomonadati</taxon>
        <taxon>Pseudomonadota</taxon>
        <taxon>Alphaproteobacteria</taxon>
        <taxon>Sphingomonadales</taxon>
        <taxon>Sphingomonadaceae</taxon>
        <taxon>Sphingomonas</taxon>
    </lineage>
</organism>
<dbReference type="InterPro" id="IPR020835">
    <property type="entry name" value="Catalase_sf"/>
</dbReference>